<dbReference type="Pfam" id="PF02798">
    <property type="entry name" value="GST_N"/>
    <property type="match status" value="1"/>
</dbReference>
<evidence type="ECO:0000313" key="4">
    <source>
        <dbReference type="Proteomes" id="UP000216991"/>
    </source>
</evidence>
<dbReference type="PANTHER" id="PTHR44051:SF21">
    <property type="entry name" value="GLUTATHIONE S-TRANSFERASE FAMILY PROTEIN"/>
    <property type="match status" value="1"/>
</dbReference>
<dbReference type="AlphaFoldDB" id="A0A255Z3V3"/>
<keyword evidence="4" id="KW-1185">Reference proteome</keyword>
<feature type="domain" description="GST C-terminal" evidence="2">
    <location>
        <begin position="83"/>
        <end position="203"/>
    </location>
</feature>
<dbReference type="PROSITE" id="PS50404">
    <property type="entry name" value="GST_NTER"/>
    <property type="match status" value="1"/>
</dbReference>
<gene>
    <name evidence="3" type="ORF">CHU93_01190</name>
</gene>
<accession>A0A255Z3V3</accession>
<reference evidence="3 4" key="1">
    <citation type="submission" date="2017-07" db="EMBL/GenBank/DDBJ databases">
        <title>Sandarakinorhabdus cyanobacteriorum sp. nov., a novel bacterium isolated from cyanobacterial aggregates in a eutrophic lake.</title>
        <authorList>
            <person name="Cai H."/>
        </authorList>
    </citation>
    <scope>NUCLEOTIDE SEQUENCE [LARGE SCALE GENOMIC DNA]</scope>
    <source>
        <strain evidence="3 4">TH057</strain>
    </source>
</reference>
<dbReference type="Pfam" id="PF13410">
    <property type="entry name" value="GST_C_2"/>
    <property type="match status" value="1"/>
</dbReference>
<proteinExistence type="predicted"/>
<sequence>MKLWHCRDARSFRALWALEELGLPYELVLLPFPPRWTQPSFLEVNPLGTIPFFTDGEVRMTESAAICQYLAEKAGALRVLPGDPRYGDYLNFLHQSDATLTFPQTLVLRYSMLEKPENRLPKVASDYKRWFLARTIWVEQALADGRPWLCGDDFTVADIAVAYAFLLAGTLGHLEEVGPNARAFWARASAREGFARAKAAQRG</sequence>
<keyword evidence="3" id="KW-0808">Transferase</keyword>
<protein>
    <submittedName>
        <fullName evidence="3">Glutathione S-transferase</fullName>
    </submittedName>
</protein>
<dbReference type="EMBL" id="NOXT01000049">
    <property type="protein sequence ID" value="OYQ36112.1"/>
    <property type="molecule type" value="Genomic_DNA"/>
</dbReference>
<dbReference type="InterPro" id="IPR010987">
    <property type="entry name" value="Glutathione-S-Trfase_C-like"/>
</dbReference>
<name>A0A255Z3V3_9SPHN</name>
<dbReference type="SUPFAM" id="SSF47616">
    <property type="entry name" value="GST C-terminal domain-like"/>
    <property type="match status" value="1"/>
</dbReference>
<dbReference type="SFLD" id="SFLDG01150">
    <property type="entry name" value="Main.1:_Beta-like"/>
    <property type="match status" value="1"/>
</dbReference>
<organism evidence="3 4">
    <name type="scientific">Sandarakinorhabdus cyanobacteriorum</name>
    <dbReference type="NCBI Taxonomy" id="1981098"/>
    <lineage>
        <taxon>Bacteria</taxon>
        <taxon>Pseudomonadati</taxon>
        <taxon>Pseudomonadota</taxon>
        <taxon>Alphaproteobacteria</taxon>
        <taxon>Sphingomonadales</taxon>
        <taxon>Sphingosinicellaceae</taxon>
        <taxon>Sandarakinorhabdus</taxon>
    </lineage>
</organism>
<evidence type="ECO:0000313" key="3">
    <source>
        <dbReference type="EMBL" id="OYQ36112.1"/>
    </source>
</evidence>
<dbReference type="InterPro" id="IPR036249">
    <property type="entry name" value="Thioredoxin-like_sf"/>
</dbReference>
<dbReference type="RefSeq" id="WP_094472393.1">
    <property type="nucleotide sequence ID" value="NZ_NOXT01000049.1"/>
</dbReference>
<dbReference type="PROSITE" id="PS50405">
    <property type="entry name" value="GST_CTER"/>
    <property type="match status" value="1"/>
</dbReference>
<evidence type="ECO:0000259" key="2">
    <source>
        <dbReference type="PROSITE" id="PS50405"/>
    </source>
</evidence>
<dbReference type="InterPro" id="IPR004045">
    <property type="entry name" value="Glutathione_S-Trfase_N"/>
</dbReference>
<dbReference type="PANTHER" id="PTHR44051">
    <property type="entry name" value="GLUTATHIONE S-TRANSFERASE-RELATED"/>
    <property type="match status" value="1"/>
</dbReference>
<dbReference type="InterPro" id="IPR040079">
    <property type="entry name" value="Glutathione_S-Trfase"/>
</dbReference>
<dbReference type="SFLD" id="SFLDG00358">
    <property type="entry name" value="Main_(cytGST)"/>
    <property type="match status" value="1"/>
</dbReference>
<dbReference type="GO" id="GO:0016740">
    <property type="term" value="F:transferase activity"/>
    <property type="evidence" value="ECO:0007669"/>
    <property type="project" value="UniProtKB-KW"/>
</dbReference>
<comment type="caution">
    <text evidence="3">The sequence shown here is derived from an EMBL/GenBank/DDBJ whole genome shotgun (WGS) entry which is preliminary data.</text>
</comment>
<dbReference type="InterPro" id="IPR036282">
    <property type="entry name" value="Glutathione-S-Trfase_C_sf"/>
</dbReference>
<dbReference type="OrthoDB" id="9810080at2"/>
<dbReference type="SUPFAM" id="SSF52833">
    <property type="entry name" value="Thioredoxin-like"/>
    <property type="match status" value="1"/>
</dbReference>
<dbReference type="Gene3D" id="3.40.30.10">
    <property type="entry name" value="Glutaredoxin"/>
    <property type="match status" value="1"/>
</dbReference>
<evidence type="ECO:0000259" key="1">
    <source>
        <dbReference type="PROSITE" id="PS50404"/>
    </source>
</evidence>
<dbReference type="CDD" id="cd03046">
    <property type="entry name" value="GST_N_GTT1_like"/>
    <property type="match status" value="1"/>
</dbReference>
<feature type="domain" description="GST N-terminal" evidence="1">
    <location>
        <begin position="1"/>
        <end position="78"/>
    </location>
</feature>
<dbReference type="Proteomes" id="UP000216991">
    <property type="component" value="Unassembled WGS sequence"/>
</dbReference>
<dbReference type="Gene3D" id="1.20.1050.10">
    <property type="match status" value="1"/>
</dbReference>
<dbReference type="SFLD" id="SFLDS00019">
    <property type="entry name" value="Glutathione_Transferase_(cytos"/>
    <property type="match status" value="1"/>
</dbReference>